<dbReference type="Proteomes" id="UP001054837">
    <property type="component" value="Unassembled WGS sequence"/>
</dbReference>
<sequence length="128" mass="14011">MALLPFGAVPTPFIQWEAGSDVTYVLGHNLCFIVEACGGKSFPVCLSSDPDVFLLISRSHLLISGSHLLISRSLVCLDSNADPTEQLSVNRPAAEAQIESSRIAKEGNRSCRRSLEARGVCRVRIRWK</sequence>
<accession>A0AAV4UKS8</accession>
<proteinExistence type="predicted"/>
<dbReference type="EMBL" id="BPLQ01011490">
    <property type="protein sequence ID" value="GIY58321.1"/>
    <property type="molecule type" value="Genomic_DNA"/>
</dbReference>
<name>A0AAV4UKS8_9ARAC</name>
<evidence type="ECO:0000313" key="1">
    <source>
        <dbReference type="EMBL" id="GIY58321.1"/>
    </source>
</evidence>
<comment type="caution">
    <text evidence="1">The sequence shown here is derived from an EMBL/GenBank/DDBJ whole genome shotgun (WGS) entry which is preliminary data.</text>
</comment>
<reference evidence="1 2" key="1">
    <citation type="submission" date="2021-06" db="EMBL/GenBank/DDBJ databases">
        <title>Caerostris darwini draft genome.</title>
        <authorList>
            <person name="Kono N."/>
            <person name="Arakawa K."/>
        </authorList>
    </citation>
    <scope>NUCLEOTIDE SEQUENCE [LARGE SCALE GENOMIC DNA]</scope>
</reference>
<protein>
    <submittedName>
        <fullName evidence="1">Uncharacterized protein</fullName>
    </submittedName>
</protein>
<evidence type="ECO:0000313" key="2">
    <source>
        <dbReference type="Proteomes" id="UP001054837"/>
    </source>
</evidence>
<organism evidence="1 2">
    <name type="scientific">Caerostris darwini</name>
    <dbReference type="NCBI Taxonomy" id="1538125"/>
    <lineage>
        <taxon>Eukaryota</taxon>
        <taxon>Metazoa</taxon>
        <taxon>Ecdysozoa</taxon>
        <taxon>Arthropoda</taxon>
        <taxon>Chelicerata</taxon>
        <taxon>Arachnida</taxon>
        <taxon>Araneae</taxon>
        <taxon>Araneomorphae</taxon>
        <taxon>Entelegynae</taxon>
        <taxon>Araneoidea</taxon>
        <taxon>Araneidae</taxon>
        <taxon>Caerostris</taxon>
    </lineage>
</organism>
<gene>
    <name evidence="1" type="ORF">CDAR_294801</name>
</gene>
<dbReference type="AlphaFoldDB" id="A0AAV4UKS8"/>
<keyword evidence="2" id="KW-1185">Reference proteome</keyword>